<dbReference type="SUPFAM" id="SSF46689">
    <property type="entry name" value="Homeodomain-like"/>
    <property type="match status" value="2"/>
</dbReference>
<protein>
    <submittedName>
        <fullName evidence="4">Major centromere autoantigen B</fullName>
    </submittedName>
</protein>
<dbReference type="InterPro" id="IPR006600">
    <property type="entry name" value="HTH_CenpB_DNA-bd_dom"/>
</dbReference>
<feature type="compositionally biased region" description="Low complexity" evidence="2">
    <location>
        <begin position="173"/>
        <end position="184"/>
    </location>
</feature>
<gene>
    <name evidence="4" type="ORF">DAT39_003661</name>
</gene>
<feature type="region of interest" description="Disordered" evidence="2">
    <location>
        <begin position="167"/>
        <end position="214"/>
    </location>
</feature>
<proteinExistence type="predicted"/>
<dbReference type="AlphaFoldDB" id="A0A8J4U7K7"/>
<keyword evidence="5" id="KW-1185">Reference proteome</keyword>
<dbReference type="GO" id="GO:0003677">
    <property type="term" value="F:DNA binding"/>
    <property type="evidence" value="ECO:0007669"/>
    <property type="project" value="UniProtKB-KW"/>
</dbReference>
<evidence type="ECO:0000259" key="3">
    <source>
        <dbReference type="PROSITE" id="PS51253"/>
    </source>
</evidence>
<evidence type="ECO:0000256" key="2">
    <source>
        <dbReference type="SAM" id="MobiDB-lite"/>
    </source>
</evidence>
<dbReference type="PANTHER" id="PTHR19303:SF73">
    <property type="entry name" value="PROTEIN PDC2"/>
    <property type="match status" value="1"/>
</dbReference>
<dbReference type="PANTHER" id="PTHR19303">
    <property type="entry name" value="TRANSPOSON"/>
    <property type="match status" value="1"/>
</dbReference>
<dbReference type="Gene3D" id="1.10.10.60">
    <property type="entry name" value="Homeodomain-like"/>
    <property type="match status" value="2"/>
</dbReference>
<dbReference type="Pfam" id="PF13384">
    <property type="entry name" value="HTH_23"/>
    <property type="match status" value="1"/>
</dbReference>
<dbReference type="SMART" id="SM00674">
    <property type="entry name" value="CENPB"/>
    <property type="match status" value="1"/>
</dbReference>
<feature type="domain" description="HTH CENPB-type" evidence="3">
    <location>
        <begin position="88"/>
        <end position="159"/>
    </location>
</feature>
<feature type="non-terminal residue" evidence="4">
    <location>
        <position position="214"/>
    </location>
</feature>
<sequence length="214" mass="24610">MNEDFPEAVELGEKQTSPSAPGPGNMAALKRKYTIEEKRQILEMYDQLPRMSQRKAAKRLNITPSTLWTIIHNRACIAKGEVVVKREKKKWVHCGRSPRLEANIWKWIDQARFSGMPVTDLAIHRKSMEIAARMGILSFRPSPRWYSGFKKREPIVRERYRIYPEPVQDQLESHSAPCSSSPPADLRETSVHQSPKECAPVSDPDQDEELKMKS</sequence>
<dbReference type="Proteomes" id="UP000727407">
    <property type="component" value="Unassembled WGS sequence"/>
</dbReference>
<dbReference type="EMBL" id="QNUK01000030">
    <property type="protein sequence ID" value="KAF5906664.1"/>
    <property type="molecule type" value="Genomic_DNA"/>
</dbReference>
<dbReference type="InterPro" id="IPR009057">
    <property type="entry name" value="Homeodomain-like_sf"/>
</dbReference>
<evidence type="ECO:0000313" key="5">
    <source>
        <dbReference type="Proteomes" id="UP000727407"/>
    </source>
</evidence>
<dbReference type="OrthoDB" id="125347at2759"/>
<name>A0A8J4U7K7_CLAMG</name>
<organism evidence="4 5">
    <name type="scientific">Clarias magur</name>
    <name type="common">Asian catfish</name>
    <name type="synonym">Macropteronotus magur</name>
    <dbReference type="NCBI Taxonomy" id="1594786"/>
    <lineage>
        <taxon>Eukaryota</taxon>
        <taxon>Metazoa</taxon>
        <taxon>Chordata</taxon>
        <taxon>Craniata</taxon>
        <taxon>Vertebrata</taxon>
        <taxon>Euteleostomi</taxon>
        <taxon>Actinopterygii</taxon>
        <taxon>Neopterygii</taxon>
        <taxon>Teleostei</taxon>
        <taxon>Ostariophysi</taxon>
        <taxon>Siluriformes</taxon>
        <taxon>Clariidae</taxon>
        <taxon>Clarias</taxon>
    </lineage>
</organism>
<dbReference type="Pfam" id="PF03221">
    <property type="entry name" value="HTH_Tnp_Tc5"/>
    <property type="match status" value="1"/>
</dbReference>
<comment type="caution">
    <text evidence="4">The sequence shown here is derived from an EMBL/GenBank/DDBJ whole genome shotgun (WGS) entry which is preliminary data.</text>
</comment>
<dbReference type="GO" id="GO:0005634">
    <property type="term" value="C:nucleus"/>
    <property type="evidence" value="ECO:0007669"/>
    <property type="project" value="TreeGrafter"/>
</dbReference>
<keyword evidence="1" id="KW-0238">DNA-binding</keyword>
<evidence type="ECO:0000313" key="4">
    <source>
        <dbReference type="EMBL" id="KAF5906664.1"/>
    </source>
</evidence>
<reference evidence="4" key="1">
    <citation type="submission" date="2020-07" db="EMBL/GenBank/DDBJ databases">
        <title>Clarias magur genome sequencing, assembly and annotation.</title>
        <authorList>
            <person name="Kushwaha B."/>
            <person name="Kumar R."/>
            <person name="Das P."/>
            <person name="Joshi C.G."/>
            <person name="Kumar D."/>
            <person name="Nagpure N.S."/>
            <person name="Pandey M."/>
            <person name="Agarwal S."/>
            <person name="Srivastava S."/>
            <person name="Singh M."/>
            <person name="Sahoo L."/>
            <person name="Jayasankar P."/>
            <person name="Meher P.K."/>
            <person name="Koringa P.G."/>
            <person name="Iquebal M.A."/>
            <person name="Das S.P."/>
            <person name="Bit A."/>
            <person name="Patnaik S."/>
            <person name="Patel N."/>
            <person name="Shah T.M."/>
            <person name="Hinsu A."/>
            <person name="Jena J.K."/>
        </authorList>
    </citation>
    <scope>NUCLEOTIDE SEQUENCE</scope>
    <source>
        <strain evidence="4">CIFAMagur01</strain>
        <tissue evidence="4">Testis</tissue>
    </source>
</reference>
<dbReference type="InterPro" id="IPR050863">
    <property type="entry name" value="CenT-Element_Derived"/>
</dbReference>
<dbReference type="PROSITE" id="PS51253">
    <property type="entry name" value="HTH_CENPB"/>
    <property type="match status" value="1"/>
</dbReference>
<accession>A0A8J4U7K7</accession>
<evidence type="ECO:0000256" key="1">
    <source>
        <dbReference type="ARBA" id="ARBA00023125"/>
    </source>
</evidence>
<feature type="region of interest" description="Disordered" evidence="2">
    <location>
        <begin position="1"/>
        <end position="26"/>
    </location>
</feature>